<dbReference type="Pfam" id="PF13087">
    <property type="entry name" value="AAA_12"/>
    <property type="match status" value="1"/>
</dbReference>
<dbReference type="FunFam" id="3.40.960.10:FF:000002">
    <property type="entry name" value="DNA helicase related protein"/>
    <property type="match status" value="1"/>
</dbReference>
<dbReference type="FunFam" id="3.40.50.300:FF:002063">
    <property type="entry name" value="DNA helicase related protein"/>
    <property type="match status" value="1"/>
</dbReference>
<evidence type="ECO:0000259" key="6">
    <source>
        <dbReference type="SMART" id="SM00952"/>
    </source>
</evidence>
<dbReference type="PANTHER" id="PTHR43788:SF8">
    <property type="entry name" value="DNA-BINDING PROTEIN SMUBP-2"/>
    <property type="match status" value="1"/>
</dbReference>
<dbReference type="PANTHER" id="PTHR43788">
    <property type="entry name" value="DNA2/NAM7 HELICASE FAMILY MEMBER"/>
    <property type="match status" value="1"/>
</dbReference>
<dbReference type="GO" id="GO:0005524">
    <property type="term" value="F:ATP binding"/>
    <property type="evidence" value="ECO:0007669"/>
    <property type="project" value="UniProtKB-KW"/>
</dbReference>
<evidence type="ECO:0000313" key="7">
    <source>
        <dbReference type="EMBL" id="SER66080.1"/>
    </source>
</evidence>
<dbReference type="Gene3D" id="3.40.50.300">
    <property type="entry name" value="P-loop containing nucleotide triphosphate hydrolases"/>
    <property type="match status" value="3"/>
</dbReference>
<dbReference type="GO" id="GO:0016787">
    <property type="term" value="F:hydrolase activity"/>
    <property type="evidence" value="ECO:0007669"/>
    <property type="project" value="UniProtKB-KW"/>
</dbReference>
<accession>A0A1H9R039</accession>
<protein>
    <submittedName>
        <fullName evidence="7">Superfamily I DNA and/or RNA helicase</fullName>
    </submittedName>
</protein>
<feature type="domain" description="RAP" evidence="6">
    <location>
        <begin position="1278"/>
        <end position="1332"/>
    </location>
</feature>
<keyword evidence="2" id="KW-0547">Nucleotide-binding</keyword>
<evidence type="ECO:0000256" key="4">
    <source>
        <dbReference type="ARBA" id="ARBA00022806"/>
    </source>
</evidence>
<evidence type="ECO:0000313" key="8">
    <source>
        <dbReference type="Proteomes" id="UP000182471"/>
    </source>
</evidence>
<name>A0A1H9R039_9FIRM</name>
<dbReference type="Pfam" id="PF13086">
    <property type="entry name" value="AAA_11"/>
    <property type="match status" value="2"/>
</dbReference>
<organism evidence="7 8">
    <name type="scientific">Lachnobacterium bovis</name>
    <dbReference type="NCBI Taxonomy" id="140626"/>
    <lineage>
        <taxon>Bacteria</taxon>
        <taxon>Bacillati</taxon>
        <taxon>Bacillota</taxon>
        <taxon>Clostridia</taxon>
        <taxon>Lachnospirales</taxon>
        <taxon>Lachnospiraceae</taxon>
        <taxon>Lachnobacterium</taxon>
    </lineage>
</organism>
<dbReference type="Proteomes" id="UP000182471">
    <property type="component" value="Unassembled WGS sequence"/>
</dbReference>
<dbReference type="InterPro" id="IPR050534">
    <property type="entry name" value="Coronavir_polyprotein_1ab"/>
</dbReference>
<evidence type="ECO:0000256" key="3">
    <source>
        <dbReference type="ARBA" id="ARBA00022801"/>
    </source>
</evidence>
<dbReference type="InterPro" id="IPR049468">
    <property type="entry name" value="Restrct_endonuc-II-like_dom"/>
</dbReference>
<dbReference type="InterPro" id="IPR025103">
    <property type="entry name" value="DUF4011"/>
</dbReference>
<dbReference type="SMART" id="SM00952">
    <property type="entry name" value="RAP"/>
    <property type="match status" value="1"/>
</dbReference>
<dbReference type="InterPro" id="IPR027417">
    <property type="entry name" value="P-loop_NTPase"/>
</dbReference>
<dbReference type="CDD" id="cd18808">
    <property type="entry name" value="SF1_C_Upf1"/>
    <property type="match status" value="1"/>
</dbReference>
<evidence type="ECO:0000256" key="1">
    <source>
        <dbReference type="ARBA" id="ARBA00007913"/>
    </source>
</evidence>
<reference evidence="8" key="1">
    <citation type="submission" date="2016-10" db="EMBL/GenBank/DDBJ databases">
        <authorList>
            <person name="Varghese N."/>
            <person name="Submissions S."/>
        </authorList>
    </citation>
    <scope>NUCLEOTIDE SEQUENCE [LARGE SCALE GENOMIC DNA]</scope>
    <source>
        <strain evidence="8">S1b</strain>
    </source>
</reference>
<evidence type="ECO:0000256" key="5">
    <source>
        <dbReference type="ARBA" id="ARBA00022840"/>
    </source>
</evidence>
<dbReference type="InterPro" id="IPR013584">
    <property type="entry name" value="RAP"/>
</dbReference>
<dbReference type="SUPFAM" id="SSF52540">
    <property type="entry name" value="P-loop containing nucleoside triphosphate hydrolases"/>
    <property type="match status" value="1"/>
</dbReference>
<dbReference type="Gene3D" id="3.40.960.10">
    <property type="entry name" value="VSR Endonuclease"/>
    <property type="match status" value="1"/>
</dbReference>
<dbReference type="InterPro" id="IPR041679">
    <property type="entry name" value="DNA2/NAM7-like_C"/>
</dbReference>
<keyword evidence="4 7" id="KW-0347">Helicase</keyword>
<dbReference type="GO" id="GO:0043139">
    <property type="term" value="F:5'-3' DNA helicase activity"/>
    <property type="evidence" value="ECO:0007669"/>
    <property type="project" value="TreeGrafter"/>
</dbReference>
<keyword evidence="5" id="KW-0067">ATP-binding</keyword>
<sequence>MDINKLDKWANLLLDTGKKNNLINFRDNKTSTVDIVAPKVEDIIKKNSSSKFYKLADSQKVDTNKSEVKESLWKKSDSKNQILLFKSNENPINIIKNIDKKSKENIEETGVNVSYVAIGFVDYKEGIAPVLLAPVTFKYNIEKDIWYINISEDIVVNPTFNFKINQENNISLPEYEYDGIEKYLDRVEEIIRPFEWQVKRESKIGIFSFLKMNMYKDITENKDLIVQNSSIRKMLGEKNDSDIKIVESGEYHLDNPLLELHNVVDADSSQIEAIEMAKSGLSFVLQGPPGTGKSQTITNIIAECIYDDKKVLFVSEKQAALNVVYNKLKRAGLEDFCLELHSYKANKKDVVEELCRTLKANEAHVYNQADKVILSKENSQKELDEYVHNLHIKQDVINKSLYECFDTYLSYKNVPTINFHIDDINEKDTNFLLKTSNLLRKYVDYAQSIGYNYKDCVWYGYSSDDTSYQMREQIRNSITKILEHFLEINKLQNHLKDRYAIVANSYENFAMWRNFFKLVSKSRILTPAFFKHTSCKYLLENVDQMQKLAIDISKLKDSITREYYKDIFEIDYELVYKKLTREFNTFLSRTVSSDYKKIVKLLKFNSRSGKKPSYIECLSIVEDIVKYYAKLNKFEELEEKVKPSLGNEYVGIDSDWDEITRDINELKQIFMSGAYLNKLENMTIEEYEKNKVEFSIMAREISNVLEKNRKYVELLKNNFDNEIFDITRQDFTIVRVKLNACLEEFEQIDNWCGFNKILCQMKKYNLLEYIDYAIATKIKRYNLVDVYEKNFYRQWIDYIQSTMPVISTFKQSTREKYVEQFWASDVMQFDVNKSKIKSKLSKKRPSIELLSSDSIASIILNEEDKKTKQKSIRQLLEETRELVQEIKPCFLMSPLSVSTFLTAKDIEFDVVIFDEASQIFPQDALGAIYRGKQLIVVGDSKQMPPSNFFNNTVGNLSEKASNNTAISNSMKSSENTIIESNNQSEDSSAFEMSDYESILEMCIHFLPQIRLRWHYRSKFEQLIAFSNRNFYEKELITFPSAVIKRDDIGVDYCKVPGMYNHKARTNEVEARKVIDIIFENLNKYPQRSIGVVAFNKAQQELIENMLYDRRKANPNMEKFFSEDLAEPIFIKNLETVQGDERDTIIFSIAYSKDENGKLKNNFGPLNKAGGERRLNVAITRAKCNIKIVTSIEADDIDLENTNSNGTKLLKEYLKYAKDSKNAALSDETNREVDSELVIEICDFLRENGFMVDTKIGFSNYQIDIGVKDPNTLDYVLAIECDGRTYSSFKNTRDRERLRQQVLESMGWKYYRIWSAEWYKNKETEKTRLLDNVVCALGYQNADYVLEKMHYEPLNMIEETPIETNPYADREKYNYISNFGFPKYELADIVSLKYACEQNKCTLQELLIEILKVEAPLSEAWILERISWFYNSEFVDENVCKCYEADMANCGDNGIIRMNGFLYLKEQNNITMRVPSNIETKRQICQICREEITAGILTVVDRNLSVDKNWMYNFLAHELGYNELNEMIIEKFDEALELLSCLINIDGDILSIKR</sequence>
<dbReference type="InterPro" id="IPR041677">
    <property type="entry name" value="DNA2/NAM7_AAA_11"/>
</dbReference>
<gene>
    <name evidence="7" type="ORF">SAMN02910429_00713</name>
</gene>
<proteinExistence type="inferred from homology"/>
<dbReference type="EMBL" id="FOGW01000007">
    <property type="protein sequence ID" value="SER66080.1"/>
    <property type="molecule type" value="Genomic_DNA"/>
</dbReference>
<evidence type="ECO:0000256" key="2">
    <source>
        <dbReference type="ARBA" id="ARBA00022741"/>
    </source>
</evidence>
<keyword evidence="8" id="KW-1185">Reference proteome</keyword>
<keyword evidence="3" id="KW-0378">Hydrolase</keyword>
<dbReference type="InterPro" id="IPR011335">
    <property type="entry name" value="Restrct_endonuc-II-like"/>
</dbReference>
<dbReference type="SUPFAM" id="SSF52980">
    <property type="entry name" value="Restriction endonuclease-like"/>
    <property type="match status" value="1"/>
</dbReference>
<comment type="similarity">
    <text evidence="1">Belongs to the DNA2/NAM7 helicase family.</text>
</comment>
<dbReference type="InterPro" id="IPR047187">
    <property type="entry name" value="SF1_C_Upf1"/>
</dbReference>
<dbReference type="Pfam" id="PF13195">
    <property type="entry name" value="DUF4011"/>
    <property type="match status" value="1"/>
</dbReference>
<dbReference type="Pfam" id="PF18741">
    <property type="entry name" value="MTES_1575"/>
    <property type="match status" value="1"/>
</dbReference>